<dbReference type="RefSeq" id="WP_188409645.1">
    <property type="nucleotide sequence ID" value="NZ_BMCP01000002.1"/>
</dbReference>
<sequence length="69" mass="7607">MAVRADFSDEEWEALLRVSRGLPEAGLVPSVLVDILADAGVVSRRGRKPVLSEKGKRLILKEKQWHGLG</sequence>
<dbReference type="Proteomes" id="UP000602745">
    <property type="component" value="Unassembled WGS sequence"/>
</dbReference>
<proteinExistence type="predicted"/>
<organism evidence="1 2">
    <name type="scientific">Agaricicola taiwanensis</name>
    <dbReference type="NCBI Taxonomy" id="591372"/>
    <lineage>
        <taxon>Bacteria</taxon>
        <taxon>Pseudomonadati</taxon>
        <taxon>Pseudomonadota</taxon>
        <taxon>Alphaproteobacteria</taxon>
        <taxon>Rhodobacterales</taxon>
        <taxon>Paracoccaceae</taxon>
        <taxon>Agaricicola</taxon>
    </lineage>
</organism>
<gene>
    <name evidence="1" type="ORF">GCM10007276_20740</name>
</gene>
<accession>A0A8J2YHN3</accession>
<reference evidence="1" key="2">
    <citation type="submission" date="2020-09" db="EMBL/GenBank/DDBJ databases">
        <authorList>
            <person name="Sun Q."/>
            <person name="Sedlacek I."/>
        </authorList>
    </citation>
    <scope>NUCLEOTIDE SEQUENCE</scope>
    <source>
        <strain evidence="1">CCM 7684</strain>
    </source>
</reference>
<protein>
    <submittedName>
        <fullName evidence="1">Uncharacterized protein</fullName>
    </submittedName>
</protein>
<dbReference type="EMBL" id="BMCP01000002">
    <property type="protein sequence ID" value="GGE43335.1"/>
    <property type="molecule type" value="Genomic_DNA"/>
</dbReference>
<comment type="caution">
    <text evidence="1">The sequence shown here is derived from an EMBL/GenBank/DDBJ whole genome shotgun (WGS) entry which is preliminary data.</text>
</comment>
<evidence type="ECO:0000313" key="1">
    <source>
        <dbReference type="EMBL" id="GGE43335.1"/>
    </source>
</evidence>
<name>A0A8J2YHN3_9RHOB</name>
<dbReference type="AlphaFoldDB" id="A0A8J2YHN3"/>
<reference evidence="1" key="1">
    <citation type="journal article" date="2014" name="Int. J. Syst. Evol. Microbiol.">
        <title>Complete genome sequence of Corynebacterium casei LMG S-19264T (=DSM 44701T), isolated from a smear-ripened cheese.</title>
        <authorList>
            <consortium name="US DOE Joint Genome Institute (JGI-PGF)"/>
            <person name="Walter F."/>
            <person name="Albersmeier A."/>
            <person name="Kalinowski J."/>
            <person name="Ruckert C."/>
        </authorList>
    </citation>
    <scope>NUCLEOTIDE SEQUENCE</scope>
    <source>
        <strain evidence="1">CCM 7684</strain>
    </source>
</reference>
<keyword evidence="2" id="KW-1185">Reference proteome</keyword>
<evidence type="ECO:0000313" key="2">
    <source>
        <dbReference type="Proteomes" id="UP000602745"/>
    </source>
</evidence>